<organism evidence="1 2">
    <name type="scientific">bacterium (Candidatus Blackallbacteria) CG17_big_fil_post_rev_8_21_14_2_50_48_46</name>
    <dbReference type="NCBI Taxonomy" id="2014261"/>
    <lineage>
        <taxon>Bacteria</taxon>
        <taxon>Candidatus Blackallbacteria</taxon>
    </lineage>
</organism>
<dbReference type="Pfam" id="PF13489">
    <property type="entry name" value="Methyltransf_23"/>
    <property type="match status" value="1"/>
</dbReference>
<protein>
    <submittedName>
        <fullName evidence="1">Uncharacterized protein</fullName>
    </submittedName>
</protein>
<reference evidence="1 2" key="1">
    <citation type="submission" date="2017-09" db="EMBL/GenBank/DDBJ databases">
        <title>Depth-based differentiation of microbial function through sediment-hosted aquifers and enrichment of novel symbionts in the deep terrestrial subsurface.</title>
        <authorList>
            <person name="Probst A.J."/>
            <person name="Ladd B."/>
            <person name="Jarett J.K."/>
            <person name="Geller-Mcgrath D.E."/>
            <person name="Sieber C.M."/>
            <person name="Emerson J.B."/>
            <person name="Anantharaman K."/>
            <person name="Thomas B.C."/>
            <person name="Malmstrom R."/>
            <person name="Stieglmeier M."/>
            <person name="Klingl A."/>
            <person name="Woyke T."/>
            <person name="Ryan C.M."/>
            <person name="Banfield J.F."/>
        </authorList>
    </citation>
    <scope>NUCLEOTIDE SEQUENCE [LARGE SCALE GENOMIC DNA]</scope>
    <source>
        <strain evidence="1">CG17_big_fil_post_rev_8_21_14_2_50_48_46</strain>
    </source>
</reference>
<dbReference type="Gene3D" id="3.40.50.150">
    <property type="entry name" value="Vaccinia Virus protein VP39"/>
    <property type="match status" value="1"/>
</dbReference>
<dbReference type="InterPro" id="IPR029063">
    <property type="entry name" value="SAM-dependent_MTases_sf"/>
</dbReference>
<sequence>MSLKYLHPQQGLTVTADTPQELTEQLARLAPGQHIRFLNQPFSLERDFLHALRTSLGYEKFQEKFSFAAEVLPEGLSLDTLESLQKLHFTELKLPVAIDAPELEHLAMILRETRQLRIQVQFRLFQTPGEEASLAKLQALYFLLQEWCGWYSLDYLPTLFVDPVIARRFDRLSRLSAETFSAQYFQKRFNEQIYLAFYEFLRTRLSHHVKTILEINPYANEPFFREMPRQPYPWKVTLKALPQHQLDHAYLQSLGKTFDAVVFYQGLEAMRDPKKELLLLQKYTRPTTEWVFFSYNLASMPTLIRLLGNRFDNINPSQSDYRILKLFSQRSLEKLFEFLGIHFQVVPTRLQLGELQAQFEQIRPLLDNHLPENWRAVISELDIMGFSALGTLEMEESAQETDGFLSGGFLS</sequence>
<dbReference type="EMBL" id="PFFQ01000061">
    <property type="protein sequence ID" value="PIW14276.1"/>
    <property type="molecule type" value="Genomic_DNA"/>
</dbReference>
<evidence type="ECO:0000313" key="2">
    <source>
        <dbReference type="Proteomes" id="UP000231019"/>
    </source>
</evidence>
<comment type="caution">
    <text evidence="1">The sequence shown here is derived from an EMBL/GenBank/DDBJ whole genome shotgun (WGS) entry which is preliminary data.</text>
</comment>
<dbReference type="Proteomes" id="UP000231019">
    <property type="component" value="Unassembled WGS sequence"/>
</dbReference>
<dbReference type="AlphaFoldDB" id="A0A2M7FYI3"/>
<evidence type="ECO:0000313" key="1">
    <source>
        <dbReference type="EMBL" id="PIW14276.1"/>
    </source>
</evidence>
<proteinExistence type="predicted"/>
<gene>
    <name evidence="1" type="ORF">COW36_21920</name>
</gene>
<name>A0A2M7FYI3_9BACT</name>
<accession>A0A2M7FYI3</accession>